<feature type="signal peptide" evidence="1">
    <location>
        <begin position="1"/>
        <end position="18"/>
    </location>
</feature>
<reference evidence="2 3" key="1">
    <citation type="submission" date="2012-02" db="EMBL/GenBank/DDBJ databases">
        <title>Improved High-Quality Draft genome of Joostella marina DSM 19592.</title>
        <authorList>
            <consortium name="US DOE Joint Genome Institute (JGI-PGF)"/>
            <person name="Lucas S."/>
            <person name="Copeland A."/>
            <person name="Lapidus A."/>
            <person name="Bruce D."/>
            <person name="Goodwin L."/>
            <person name="Pitluck S."/>
            <person name="Peters L."/>
            <person name="Chertkov O."/>
            <person name="Ovchinnikova G."/>
            <person name="Kyrpides N."/>
            <person name="Mavromatis K."/>
            <person name="Detter J.C."/>
            <person name="Han C."/>
            <person name="Land M."/>
            <person name="Hauser L."/>
            <person name="Markowitz V."/>
            <person name="Cheng J.-F."/>
            <person name="Hugenholtz P."/>
            <person name="Woyke T."/>
            <person name="Wu D."/>
            <person name="Tindall B."/>
            <person name="Brambilla E."/>
            <person name="Klenk H.-P."/>
            <person name="Eisen J.A."/>
        </authorList>
    </citation>
    <scope>NUCLEOTIDE SEQUENCE [LARGE SCALE GENOMIC DNA]</scope>
    <source>
        <strain evidence="2 3">DSM 19592</strain>
    </source>
</reference>
<dbReference type="AlphaFoldDB" id="I3C4G0"/>
<organism evidence="2 3">
    <name type="scientific">Galbibacter orientalis DSM 19592</name>
    <dbReference type="NCBI Taxonomy" id="926559"/>
    <lineage>
        <taxon>Bacteria</taxon>
        <taxon>Pseudomonadati</taxon>
        <taxon>Bacteroidota</taxon>
        <taxon>Flavobacteriia</taxon>
        <taxon>Flavobacteriales</taxon>
        <taxon>Flavobacteriaceae</taxon>
        <taxon>Galbibacter</taxon>
    </lineage>
</organism>
<dbReference type="OrthoDB" id="1495718at2"/>
<evidence type="ECO:0000313" key="3">
    <source>
        <dbReference type="Proteomes" id="UP000004690"/>
    </source>
</evidence>
<evidence type="ECO:0008006" key="4">
    <source>
        <dbReference type="Google" id="ProtNLM"/>
    </source>
</evidence>
<evidence type="ECO:0000313" key="2">
    <source>
        <dbReference type="EMBL" id="EIJ38503.1"/>
    </source>
</evidence>
<dbReference type="eggNOG" id="COG3137">
    <property type="taxonomic scope" value="Bacteria"/>
</dbReference>
<dbReference type="STRING" id="926559.JoomaDRAFT_1488"/>
<dbReference type="Proteomes" id="UP000004690">
    <property type="component" value="Unassembled WGS sequence"/>
</dbReference>
<feature type="chain" id="PRO_5005684437" description="DUF3078 domain-containing protein" evidence="1">
    <location>
        <begin position="19"/>
        <end position="342"/>
    </location>
</feature>
<dbReference type="EMBL" id="JH651379">
    <property type="protein sequence ID" value="EIJ38503.1"/>
    <property type="molecule type" value="Genomic_DNA"/>
</dbReference>
<gene>
    <name evidence="2" type="ORF">JoomaDRAFT_1488</name>
</gene>
<proteinExistence type="predicted"/>
<dbReference type="RefSeq" id="WP_008611720.1">
    <property type="nucleotide sequence ID" value="NZ_JH651379.1"/>
</dbReference>
<evidence type="ECO:0000256" key="1">
    <source>
        <dbReference type="SAM" id="SignalP"/>
    </source>
</evidence>
<protein>
    <recommendedName>
        <fullName evidence="4">DUF3078 domain-containing protein</fullName>
    </recommendedName>
</protein>
<accession>I3C4G0</accession>
<dbReference type="Pfam" id="PF11276">
    <property type="entry name" value="DUF3078"/>
    <property type="match status" value="1"/>
</dbReference>
<dbReference type="InterPro" id="IPR021428">
    <property type="entry name" value="DUF3078"/>
</dbReference>
<keyword evidence="3" id="KW-1185">Reference proteome</keyword>
<keyword evidence="1" id="KW-0732">Signal</keyword>
<dbReference type="HOGENOM" id="CLU_057100_1_0_10"/>
<name>I3C4G0_9FLAO</name>
<sequence length="342" mass="39258">MRISFILFFFMFLTLAQAQDDDQHVYTNSRTKEVFIISGKDTVNLSKIIKEYKPLPPRWKRINKIGVNISEIAFVNWSAGGNNSISGLGNAQFERNYKHEKVQWNNEMIMRYGLNVQEGQKIRKTEDAFAINSTLGFRMEDLSSWYFSAKANFNTQFSNGYKYPNTDDPISGFMAPGYFLFGFGSEFSPENKDFKLYISPITQKSTIVLDQDLADQGAFGVDKAIYDANGVKIKDGKNIVTELGFLITNSYQTKIYEDMFLSNRLTLYSDYLNSFGNIDINWLIDVEFKVNDYVVANIGTQLIYDNDIKFEEIENPNTSEKITYGPRIQFKQSLGVGVIYNF</sequence>